<feature type="compositionally biased region" description="Pro residues" evidence="2">
    <location>
        <begin position="99"/>
        <end position="120"/>
    </location>
</feature>
<evidence type="ECO:0000259" key="3">
    <source>
        <dbReference type="PROSITE" id="PS50137"/>
    </source>
</evidence>
<keyword evidence="1" id="KW-0694">RNA-binding</keyword>
<dbReference type="SUPFAM" id="SSF54768">
    <property type="entry name" value="dsRNA-binding domain-like"/>
    <property type="match status" value="1"/>
</dbReference>
<feature type="region of interest" description="Disordered" evidence="2">
    <location>
        <begin position="248"/>
        <end position="306"/>
    </location>
</feature>
<evidence type="ECO:0000256" key="1">
    <source>
        <dbReference type="PROSITE-ProRule" id="PRU00266"/>
    </source>
</evidence>
<proteinExistence type="predicted"/>
<dbReference type="InterPro" id="IPR014720">
    <property type="entry name" value="dsRBD_dom"/>
</dbReference>
<evidence type="ECO:0000313" key="4">
    <source>
        <dbReference type="EMBL" id="JAC82375.1"/>
    </source>
</evidence>
<feature type="region of interest" description="Disordered" evidence="2">
    <location>
        <begin position="17"/>
        <end position="36"/>
    </location>
</feature>
<dbReference type="Gene3D" id="3.30.160.20">
    <property type="match status" value="1"/>
</dbReference>
<feature type="domain" description="DRBM" evidence="3">
    <location>
        <begin position="168"/>
        <end position="239"/>
    </location>
</feature>
<dbReference type="SMART" id="SM00358">
    <property type="entry name" value="DSRM"/>
    <property type="match status" value="1"/>
</dbReference>
<dbReference type="GO" id="GO:0003723">
    <property type="term" value="F:RNA binding"/>
    <property type="evidence" value="ECO:0007669"/>
    <property type="project" value="UniProtKB-UniRule"/>
</dbReference>
<dbReference type="PROSITE" id="PS50137">
    <property type="entry name" value="DS_RBD"/>
    <property type="match status" value="1"/>
</dbReference>
<dbReference type="AlphaFoldDB" id="A0A061SHK5"/>
<reference evidence="4" key="1">
    <citation type="submission" date="2014-05" db="EMBL/GenBank/DDBJ databases">
        <title>The transcriptome of the halophilic microalga Tetraselmis sp. GSL018 isolated from the Great Salt Lake, Utah.</title>
        <authorList>
            <person name="Jinkerson R.E."/>
            <person name="D'Adamo S."/>
            <person name="Posewitz M.C."/>
        </authorList>
    </citation>
    <scope>NUCLEOTIDE SEQUENCE</scope>
    <source>
        <strain evidence="4">GSL018</strain>
    </source>
</reference>
<feature type="region of interest" description="Disordered" evidence="2">
    <location>
        <begin position="99"/>
        <end position="144"/>
    </location>
</feature>
<organism evidence="4">
    <name type="scientific">Tetraselmis sp. GSL018</name>
    <dbReference type="NCBI Taxonomy" id="582737"/>
    <lineage>
        <taxon>Eukaryota</taxon>
        <taxon>Viridiplantae</taxon>
        <taxon>Chlorophyta</taxon>
        <taxon>core chlorophytes</taxon>
        <taxon>Chlorodendrophyceae</taxon>
        <taxon>Chlorodendrales</taxon>
        <taxon>Chlorodendraceae</taxon>
        <taxon>Tetraselmis</taxon>
    </lineage>
</organism>
<name>A0A061SHK5_9CHLO</name>
<feature type="compositionally biased region" description="Low complexity" evidence="2">
    <location>
        <begin position="384"/>
        <end position="403"/>
    </location>
</feature>
<dbReference type="Pfam" id="PF00035">
    <property type="entry name" value="dsrm"/>
    <property type="match status" value="1"/>
</dbReference>
<evidence type="ECO:0000256" key="2">
    <source>
        <dbReference type="SAM" id="MobiDB-lite"/>
    </source>
</evidence>
<protein>
    <recommendedName>
        <fullName evidence="3">DRBM domain-containing protein</fullName>
    </recommendedName>
</protein>
<gene>
    <name evidence="4" type="ORF">TSPGSL018_5857</name>
</gene>
<sequence length="498" mass="51800">MQSPSIVKIEVVESEVQAESSQPVAAENLDEEGTANSLSLVKQERLPLQDLPGSAQVLQAPVVWAASIDAELGRLIQHIRQSRNPAQAVRAAIAAVEGLPPPQEAPRPAEPQPQPQPQPADSPTEALVPPAEDAPQPSVGAASYMEGRDKCRKLMKAFRSNPNNANKTPLSVLNEYATRLNLQLTFSEEAESKTGPFNIEARLLTRPAGALYARGSGRGRGKKDARQAAAAAALEILLESVPMSEFLQPGSRFRPRADAGRARQQPPRPDNLPAGKRAATADAQVAPGCSKRPAGYSNTQGAHQRGGGAAAAYHGAARRFASAHACTGYSAQHGQAGYGGGWGPGDSQGWHMGHLSGGEGLAPGPEPARPGPSQGYPADAGFQGRAATGTVGALAGGAPTAPRRTSDGDSSRYSFGDHQGALVSGAGRSHGLPADIASNLSRRMDIDRLKQHMSTASVPLGAAGTGRGSTTCVERYHPIFGSLGEPPPIPAVMARNPW</sequence>
<accession>A0A061SHK5</accession>
<feature type="region of interest" description="Disordered" evidence="2">
    <location>
        <begin position="348"/>
        <end position="413"/>
    </location>
</feature>
<dbReference type="EMBL" id="GBEZ01002701">
    <property type="protein sequence ID" value="JAC82375.1"/>
    <property type="molecule type" value="Transcribed_RNA"/>
</dbReference>